<dbReference type="InterPro" id="IPR004045">
    <property type="entry name" value="Glutathione_S-Trfase_N"/>
</dbReference>
<name>A0A5B8S837_9SPHN</name>
<gene>
    <name evidence="3" type="ORF">FRF71_14895</name>
</gene>
<sequence length="279" mass="29938">MSMSIPKVSRTSSSISGAGRIVLPLVSSWMLGISVMTRHRLYARAQRCNKECVAISDSMPGSVRSMKVYGFPISPFVRKVHLVAAEKGVPVELALSNPADPAAEFLAASPFRKIPALVDGDFTLCDSTAIVTYLDAIQPEPPITPGDAKAKAKAIWFEEFADTILIAAGGKIMFNRFVSPKLMGKPGDEAMAQQGERELEPILAYLESQCGDGWLAGDDFSIGDIAVAATFRSLGYVGLEPNPETHPRTAAWYARVKARPSWGPVAALEDKIVSRALGG</sequence>
<dbReference type="PANTHER" id="PTHR43968">
    <property type="match status" value="1"/>
</dbReference>
<accession>A0A5B8S837</accession>
<dbReference type="GO" id="GO:0005737">
    <property type="term" value="C:cytoplasm"/>
    <property type="evidence" value="ECO:0007669"/>
    <property type="project" value="TreeGrafter"/>
</dbReference>
<keyword evidence="3" id="KW-0808">Transferase</keyword>
<dbReference type="InterPro" id="IPR010987">
    <property type="entry name" value="Glutathione-S-Trfase_C-like"/>
</dbReference>
<dbReference type="Pfam" id="PF00043">
    <property type="entry name" value="GST_C"/>
    <property type="match status" value="1"/>
</dbReference>
<dbReference type="PROSITE" id="PS50405">
    <property type="entry name" value="GST_CTER"/>
    <property type="match status" value="1"/>
</dbReference>
<feature type="domain" description="GST N-terminal" evidence="1">
    <location>
        <begin position="64"/>
        <end position="142"/>
    </location>
</feature>
<dbReference type="Proteomes" id="UP000321172">
    <property type="component" value="Chromosome"/>
</dbReference>
<dbReference type="AlphaFoldDB" id="A0A5B8S837"/>
<proteinExistence type="predicted"/>
<dbReference type="SFLD" id="SFLDS00019">
    <property type="entry name" value="Glutathione_Transferase_(cytos"/>
    <property type="match status" value="1"/>
</dbReference>
<feature type="domain" description="GST C-terminal" evidence="2">
    <location>
        <begin position="147"/>
        <end position="279"/>
    </location>
</feature>
<dbReference type="CDD" id="cd00570">
    <property type="entry name" value="GST_N_family"/>
    <property type="match status" value="1"/>
</dbReference>
<dbReference type="SUPFAM" id="SSF47616">
    <property type="entry name" value="GST C-terminal domain-like"/>
    <property type="match status" value="1"/>
</dbReference>
<protein>
    <submittedName>
        <fullName evidence="3">Glutathione S-transferase family protein</fullName>
    </submittedName>
</protein>
<dbReference type="SUPFAM" id="SSF52833">
    <property type="entry name" value="Thioredoxin-like"/>
    <property type="match status" value="1"/>
</dbReference>
<dbReference type="CDD" id="cd00299">
    <property type="entry name" value="GST_C_family"/>
    <property type="match status" value="1"/>
</dbReference>
<dbReference type="Gene3D" id="1.20.1050.10">
    <property type="match status" value="1"/>
</dbReference>
<dbReference type="InterPro" id="IPR050983">
    <property type="entry name" value="GST_Omega/HSP26"/>
</dbReference>
<dbReference type="Gene3D" id="3.40.30.10">
    <property type="entry name" value="Glutaredoxin"/>
    <property type="match status" value="1"/>
</dbReference>
<dbReference type="GO" id="GO:0016740">
    <property type="term" value="F:transferase activity"/>
    <property type="evidence" value="ECO:0007669"/>
    <property type="project" value="UniProtKB-KW"/>
</dbReference>
<evidence type="ECO:0000259" key="2">
    <source>
        <dbReference type="PROSITE" id="PS50405"/>
    </source>
</evidence>
<dbReference type="InterPro" id="IPR036249">
    <property type="entry name" value="Thioredoxin-like_sf"/>
</dbReference>
<dbReference type="PANTHER" id="PTHR43968:SF6">
    <property type="entry name" value="GLUTATHIONE S-TRANSFERASE OMEGA"/>
    <property type="match status" value="1"/>
</dbReference>
<dbReference type="InterPro" id="IPR004046">
    <property type="entry name" value="GST_C"/>
</dbReference>
<evidence type="ECO:0000259" key="1">
    <source>
        <dbReference type="PROSITE" id="PS50404"/>
    </source>
</evidence>
<reference evidence="3 4" key="1">
    <citation type="journal article" date="2013" name="J. Microbiol. Biotechnol.">
        <title>Novosphingobium ginsenosidimutans sp. nov., with the ability to convert ginsenoside.</title>
        <authorList>
            <person name="Kim J.K."/>
            <person name="He D."/>
            <person name="Liu Q.M."/>
            <person name="Park H.Y."/>
            <person name="Jung M.S."/>
            <person name="Yoon M.H."/>
            <person name="Kim S.C."/>
            <person name="Im W.T."/>
        </authorList>
    </citation>
    <scope>NUCLEOTIDE SEQUENCE [LARGE SCALE GENOMIC DNA]</scope>
    <source>
        <strain evidence="3 4">FW-6</strain>
    </source>
</reference>
<dbReference type="Pfam" id="PF13417">
    <property type="entry name" value="GST_N_3"/>
    <property type="match status" value="1"/>
</dbReference>
<organism evidence="3 4">
    <name type="scientific">Novosphingobium ginsenosidimutans</name>
    <dbReference type="NCBI Taxonomy" id="1176536"/>
    <lineage>
        <taxon>Bacteria</taxon>
        <taxon>Pseudomonadati</taxon>
        <taxon>Pseudomonadota</taxon>
        <taxon>Alphaproteobacteria</taxon>
        <taxon>Sphingomonadales</taxon>
        <taxon>Sphingomonadaceae</taxon>
        <taxon>Novosphingobium</taxon>
    </lineage>
</organism>
<dbReference type="OrthoDB" id="9782992at2"/>
<dbReference type="InterPro" id="IPR036282">
    <property type="entry name" value="Glutathione-S-Trfase_C_sf"/>
</dbReference>
<dbReference type="EMBL" id="CP042345">
    <property type="protein sequence ID" value="QEA17318.1"/>
    <property type="molecule type" value="Genomic_DNA"/>
</dbReference>
<dbReference type="KEGG" id="ngf:FRF71_14895"/>
<keyword evidence="4" id="KW-1185">Reference proteome</keyword>
<evidence type="ECO:0000313" key="3">
    <source>
        <dbReference type="EMBL" id="QEA17318.1"/>
    </source>
</evidence>
<evidence type="ECO:0000313" key="4">
    <source>
        <dbReference type="Proteomes" id="UP000321172"/>
    </source>
</evidence>
<dbReference type="InterPro" id="IPR040079">
    <property type="entry name" value="Glutathione_S-Trfase"/>
</dbReference>
<dbReference type="PROSITE" id="PS50404">
    <property type="entry name" value="GST_NTER"/>
    <property type="match status" value="1"/>
</dbReference>
<dbReference type="SFLD" id="SFLDG00358">
    <property type="entry name" value="Main_(cytGST)"/>
    <property type="match status" value="1"/>
</dbReference>